<dbReference type="Proteomes" id="UP000790347">
    <property type="component" value="Unassembled WGS sequence"/>
</dbReference>
<keyword evidence="4" id="KW-1185">Reference proteome</keyword>
<dbReference type="OrthoDB" id="6506002at2759"/>
<dbReference type="EMBL" id="SDOV01000008">
    <property type="protein sequence ID" value="KAH7637995.1"/>
    <property type="molecule type" value="Genomic_DNA"/>
</dbReference>
<evidence type="ECO:0000313" key="3">
    <source>
        <dbReference type="EMBL" id="KAH9501014.1"/>
    </source>
</evidence>
<accession>A0A922HRI1</accession>
<name>A0A922HRI1_DERFA</name>
<evidence type="ECO:0000313" key="4">
    <source>
        <dbReference type="Proteomes" id="UP000790347"/>
    </source>
</evidence>
<proteinExistence type="predicted"/>
<gene>
    <name evidence="3" type="ORF">DERF_011886</name>
    <name evidence="2" type="ORF">HUG17_9099</name>
</gene>
<reference evidence="2" key="3">
    <citation type="journal article" date="2021" name="World Allergy Organ. J.">
        <title>Chromosome-level assembly of Dermatophagoides farinae genome and transcriptome reveals two novel allergens Der f 37 and Der f 39.</title>
        <authorList>
            <person name="Chen J."/>
            <person name="Cai Z."/>
            <person name="Fan D."/>
            <person name="Hu J."/>
            <person name="Hou Y."/>
            <person name="He Y."/>
            <person name="Zhang Z."/>
            <person name="Zhao Z."/>
            <person name="Gao P."/>
            <person name="Hu W."/>
            <person name="Sun J."/>
            <person name="Li J."/>
            <person name="Ji K."/>
        </authorList>
    </citation>
    <scope>NUCLEOTIDE SEQUENCE</scope>
    <source>
        <strain evidence="2">JKM2019</strain>
    </source>
</reference>
<dbReference type="EMBL" id="ASGP02000006">
    <property type="protein sequence ID" value="KAH9501014.1"/>
    <property type="molecule type" value="Genomic_DNA"/>
</dbReference>
<feature type="compositionally biased region" description="Polar residues" evidence="1">
    <location>
        <begin position="60"/>
        <end position="79"/>
    </location>
</feature>
<reference evidence="2" key="2">
    <citation type="submission" date="2020-06" db="EMBL/GenBank/DDBJ databases">
        <authorList>
            <person name="Ji K."/>
            <person name="Li J."/>
        </authorList>
    </citation>
    <scope>NUCLEOTIDE SEQUENCE</scope>
    <source>
        <strain evidence="2">JKM2019</strain>
        <tissue evidence="2">Whole body</tissue>
    </source>
</reference>
<protein>
    <submittedName>
        <fullName evidence="3">Uncharacterized protein</fullName>
    </submittedName>
</protein>
<dbReference type="Proteomes" id="UP000828236">
    <property type="component" value="Unassembled WGS sequence"/>
</dbReference>
<evidence type="ECO:0000313" key="2">
    <source>
        <dbReference type="EMBL" id="KAH7637995.1"/>
    </source>
</evidence>
<dbReference type="AlphaFoldDB" id="A0A922HRI1"/>
<feature type="region of interest" description="Disordered" evidence="1">
    <location>
        <begin position="39"/>
        <end position="79"/>
    </location>
</feature>
<sequence length="79" mass="8931">MGQMMTKGLAMISEKTTMATKALKQPFRSSPFRRELREKCDEMTKHRKQTQIDGGERMPSTGSTATAKQPPQTQKSKNE</sequence>
<reference evidence="3" key="4">
    <citation type="journal article" date="2022" name="Res Sq">
        <title>Comparative Genomics Reveals Insights into the Divergent Evolution of Astigmatic Mites and Household Pest Adaptations.</title>
        <authorList>
            <person name="Xiong Q."/>
            <person name="Wan A.T.-Y."/>
            <person name="Liu X.-Y."/>
            <person name="Fung C.S.-H."/>
            <person name="Xiao X."/>
            <person name="Malainual N."/>
            <person name="Hou J."/>
            <person name="Wang L."/>
            <person name="Wang M."/>
            <person name="Yang K."/>
            <person name="Cui Y."/>
            <person name="Leung E."/>
            <person name="Nong W."/>
            <person name="Shin S.-K."/>
            <person name="Au S."/>
            <person name="Jeong K.Y."/>
            <person name="Chew F.T."/>
            <person name="Hui J."/>
            <person name="Leung T.F."/>
            <person name="Tungtrongchitr A."/>
            <person name="Zhong N."/>
            <person name="Liu Z."/>
            <person name="Tsui S."/>
        </authorList>
    </citation>
    <scope>NUCLEOTIDE SEQUENCE</scope>
    <source>
        <strain evidence="3">Derf</strain>
        <tissue evidence="3">Whole organism</tissue>
    </source>
</reference>
<evidence type="ECO:0000256" key="1">
    <source>
        <dbReference type="SAM" id="MobiDB-lite"/>
    </source>
</evidence>
<reference evidence="3" key="1">
    <citation type="submission" date="2013-05" db="EMBL/GenBank/DDBJ databases">
        <authorList>
            <person name="Yim A.K.Y."/>
            <person name="Chan T.F."/>
            <person name="Ji K.M."/>
            <person name="Liu X.Y."/>
            <person name="Zhou J.W."/>
            <person name="Li R.Q."/>
            <person name="Yang K.Y."/>
            <person name="Li J."/>
            <person name="Li M."/>
            <person name="Law P.T.W."/>
            <person name="Wu Y.L."/>
            <person name="Cai Z.L."/>
            <person name="Qin H."/>
            <person name="Bao Y."/>
            <person name="Leung R.K.K."/>
            <person name="Ng P.K.S."/>
            <person name="Zou J."/>
            <person name="Zhong X.J."/>
            <person name="Ran P.X."/>
            <person name="Zhong N.S."/>
            <person name="Liu Z.G."/>
            <person name="Tsui S.K.W."/>
        </authorList>
    </citation>
    <scope>NUCLEOTIDE SEQUENCE</scope>
    <source>
        <strain evidence="3">Derf</strain>
        <tissue evidence="3">Whole organism</tissue>
    </source>
</reference>
<comment type="caution">
    <text evidence="3">The sequence shown here is derived from an EMBL/GenBank/DDBJ whole genome shotgun (WGS) entry which is preliminary data.</text>
</comment>
<organism evidence="3 4">
    <name type="scientific">Dermatophagoides farinae</name>
    <name type="common">American house dust mite</name>
    <dbReference type="NCBI Taxonomy" id="6954"/>
    <lineage>
        <taxon>Eukaryota</taxon>
        <taxon>Metazoa</taxon>
        <taxon>Ecdysozoa</taxon>
        <taxon>Arthropoda</taxon>
        <taxon>Chelicerata</taxon>
        <taxon>Arachnida</taxon>
        <taxon>Acari</taxon>
        <taxon>Acariformes</taxon>
        <taxon>Sarcoptiformes</taxon>
        <taxon>Astigmata</taxon>
        <taxon>Psoroptidia</taxon>
        <taxon>Analgoidea</taxon>
        <taxon>Pyroglyphidae</taxon>
        <taxon>Dermatophagoidinae</taxon>
        <taxon>Dermatophagoides</taxon>
    </lineage>
</organism>